<evidence type="ECO:0000256" key="5">
    <source>
        <dbReference type="ARBA" id="ARBA00022801"/>
    </source>
</evidence>
<keyword evidence="5" id="KW-0378">Hydrolase</keyword>
<protein>
    <recommendedName>
        <fullName evidence="4">non-reducing end alpha-L-arabinofuranosidase</fullName>
        <ecNumber evidence="4">3.2.1.55</ecNumber>
    </recommendedName>
</protein>
<feature type="region of interest" description="Disordered" evidence="8">
    <location>
        <begin position="484"/>
        <end position="504"/>
    </location>
</feature>
<name>A0ABN2S4Z8_9MICO</name>
<feature type="domain" description="Alpha-L-arabinofuranosidase C-terminal" evidence="9">
    <location>
        <begin position="315"/>
        <end position="520"/>
    </location>
</feature>
<dbReference type="Pfam" id="PF06964">
    <property type="entry name" value="Alpha-L-AF_C"/>
    <property type="match status" value="1"/>
</dbReference>
<comment type="caution">
    <text evidence="10">The sequence shown here is derived from an EMBL/GenBank/DDBJ whole genome shotgun (WGS) entry which is preliminary data.</text>
</comment>
<gene>
    <name evidence="10" type="ORF">GCM10009817_21730</name>
</gene>
<evidence type="ECO:0000256" key="1">
    <source>
        <dbReference type="ARBA" id="ARBA00001462"/>
    </source>
</evidence>
<keyword evidence="7" id="KW-0326">Glycosidase</keyword>
<dbReference type="Gene3D" id="3.20.20.80">
    <property type="entry name" value="Glycosidases"/>
    <property type="match status" value="1"/>
</dbReference>
<organism evidence="10 11">
    <name type="scientific">Terrabacter lapilli</name>
    <dbReference type="NCBI Taxonomy" id="436231"/>
    <lineage>
        <taxon>Bacteria</taxon>
        <taxon>Bacillati</taxon>
        <taxon>Actinomycetota</taxon>
        <taxon>Actinomycetes</taxon>
        <taxon>Micrococcales</taxon>
        <taxon>Intrasporangiaceae</taxon>
        <taxon>Terrabacter</taxon>
    </lineage>
</organism>
<dbReference type="PANTHER" id="PTHR43576:SF3">
    <property type="entry name" value="ALPHA-L-ARABINOFURANOSIDASE C"/>
    <property type="match status" value="1"/>
</dbReference>
<comment type="similarity">
    <text evidence="2">Belongs to the glycosyl hydrolase 51 family.</text>
</comment>
<keyword evidence="11" id="KW-1185">Reference proteome</keyword>
<dbReference type="SMART" id="SM00813">
    <property type="entry name" value="Alpha-L-AF_C"/>
    <property type="match status" value="1"/>
</dbReference>
<dbReference type="Pfam" id="PF22848">
    <property type="entry name" value="ASD1_dom"/>
    <property type="match status" value="1"/>
</dbReference>
<dbReference type="EC" id="3.2.1.55" evidence="4"/>
<dbReference type="InterPro" id="IPR055235">
    <property type="entry name" value="ASD1_cat"/>
</dbReference>
<feature type="compositionally biased region" description="Basic and acidic residues" evidence="8">
    <location>
        <begin position="484"/>
        <end position="496"/>
    </location>
</feature>
<keyword evidence="6" id="KW-0119">Carbohydrate metabolism</keyword>
<comment type="subunit">
    <text evidence="3">Homohexamer; trimer of dimers.</text>
</comment>
<dbReference type="PANTHER" id="PTHR43576">
    <property type="entry name" value="ALPHA-L-ARABINOFURANOSIDASE C-RELATED"/>
    <property type="match status" value="1"/>
</dbReference>
<evidence type="ECO:0000259" key="9">
    <source>
        <dbReference type="SMART" id="SM00813"/>
    </source>
</evidence>
<evidence type="ECO:0000256" key="6">
    <source>
        <dbReference type="ARBA" id="ARBA00023277"/>
    </source>
</evidence>
<evidence type="ECO:0000256" key="7">
    <source>
        <dbReference type="ARBA" id="ARBA00023295"/>
    </source>
</evidence>
<evidence type="ECO:0000256" key="3">
    <source>
        <dbReference type="ARBA" id="ARBA00011165"/>
    </source>
</evidence>
<evidence type="ECO:0000313" key="11">
    <source>
        <dbReference type="Proteomes" id="UP001500013"/>
    </source>
</evidence>
<evidence type="ECO:0000256" key="4">
    <source>
        <dbReference type="ARBA" id="ARBA00012670"/>
    </source>
</evidence>
<dbReference type="Gene3D" id="2.60.40.1180">
    <property type="entry name" value="Golgi alpha-mannosidase II"/>
    <property type="match status" value="1"/>
</dbReference>
<dbReference type="InterPro" id="IPR010720">
    <property type="entry name" value="Alpha-L-AF_C"/>
</dbReference>
<evidence type="ECO:0000256" key="8">
    <source>
        <dbReference type="SAM" id="MobiDB-lite"/>
    </source>
</evidence>
<accession>A0ABN2S4Z8</accession>
<dbReference type="SUPFAM" id="SSF51011">
    <property type="entry name" value="Glycosyl hydrolase domain"/>
    <property type="match status" value="1"/>
</dbReference>
<sequence>MGCDGTRVAVVIEGRPSATVEEDRMGRATVRLDPAFTVGPVRPRMFGSFVEHMGRCVYTGIYEPGHPAADELGFRTDVAELVRELGVTLVRYPGGNFVSNYRWEDGVGPKADRPRQLDLAWRSVETNQVGTDDFVDWARRVGVEPMMAVNLGTRGLQDAVDLLLYCNARPGTRLPDQRVANGHVEPHDIRVWCLGNELDGLWQIGHKTAEEYARVAEETARAMRQVDGRVELVACGSSNRAMPTFGTWERVVLERCFDLVEHISAHAYYEPVDGDVDSFLAAGEDMHRFIEAVVATADHVAAVKGSDKRVMVSFDEWNVWYHSRFPGERSLEIREAPELIEDVYDVRDAVVVGSLLITLLQHADRVSMACQAQLVNVIAPILTRPGGPAWRQTIFHPFALTARYARGTVLRPAVVSDRVETRAYGPVDAVVVTATHDPESGDLTVFVVNRSRTESSELTLDVAPPVGGDPTAYVLVEHLVVHDEDPSATNTEERPHRVTPHPGDAAVDGATLTATLPATSWHCIRLTERGVR</sequence>
<comment type="catalytic activity">
    <reaction evidence="1">
        <text>Hydrolysis of terminal non-reducing alpha-L-arabinofuranoside residues in alpha-L-arabinosides.</text>
        <dbReference type="EC" id="3.2.1.55"/>
    </reaction>
</comment>
<evidence type="ECO:0000256" key="2">
    <source>
        <dbReference type="ARBA" id="ARBA00007186"/>
    </source>
</evidence>
<dbReference type="EMBL" id="BAAAPU010000007">
    <property type="protein sequence ID" value="GAA1980448.1"/>
    <property type="molecule type" value="Genomic_DNA"/>
</dbReference>
<dbReference type="InterPro" id="IPR013780">
    <property type="entry name" value="Glyco_hydro_b"/>
</dbReference>
<reference evidence="10 11" key="1">
    <citation type="journal article" date="2019" name="Int. J. Syst. Evol. Microbiol.">
        <title>The Global Catalogue of Microorganisms (GCM) 10K type strain sequencing project: providing services to taxonomists for standard genome sequencing and annotation.</title>
        <authorList>
            <consortium name="The Broad Institute Genomics Platform"/>
            <consortium name="The Broad Institute Genome Sequencing Center for Infectious Disease"/>
            <person name="Wu L."/>
            <person name="Ma J."/>
        </authorList>
    </citation>
    <scope>NUCLEOTIDE SEQUENCE [LARGE SCALE GENOMIC DNA]</scope>
    <source>
        <strain evidence="10 11">JCM 15628</strain>
    </source>
</reference>
<dbReference type="InterPro" id="IPR017853">
    <property type="entry name" value="GH"/>
</dbReference>
<proteinExistence type="inferred from homology"/>
<evidence type="ECO:0000313" key="10">
    <source>
        <dbReference type="EMBL" id="GAA1980448.1"/>
    </source>
</evidence>
<dbReference type="SUPFAM" id="SSF51445">
    <property type="entry name" value="(Trans)glycosidases"/>
    <property type="match status" value="1"/>
</dbReference>
<dbReference type="Proteomes" id="UP001500013">
    <property type="component" value="Unassembled WGS sequence"/>
</dbReference>